<accession>A0A1T0CSF0</accession>
<feature type="chain" id="PRO_5012526713" description="DUF4377 domain-containing protein" evidence="1">
    <location>
        <begin position="29"/>
        <end position="311"/>
    </location>
</feature>
<dbReference type="PROSITE" id="PS51257">
    <property type="entry name" value="PROKAR_LIPOPROTEIN"/>
    <property type="match status" value="1"/>
</dbReference>
<evidence type="ECO:0000313" key="4">
    <source>
        <dbReference type="Proteomes" id="UP000190683"/>
    </source>
</evidence>
<dbReference type="InterPro" id="IPR025485">
    <property type="entry name" value="DUF4377"/>
</dbReference>
<dbReference type="Proteomes" id="UP000190683">
    <property type="component" value="Unassembled WGS sequence"/>
</dbReference>
<dbReference type="EMBL" id="MUYV01000005">
    <property type="protein sequence ID" value="OOS25266.1"/>
    <property type="molecule type" value="Genomic_DNA"/>
</dbReference>
<gene>
    <name evidence="3" type="ORF">B0681_04355</name>
</gene>
<dbReference type="AlphaFoldDB" id="A0A1T0CSF0"/>
<protein>
    <recommendedName>
        <fullName evidence="2">DUF4377 domain-containing protein</fullName>
    </recommendedName>
</protein>
<keyword evidence="4" id="KW-1185">Reference proteome</keyword>
<feature type="domain" description="DUF4377" evidence="2">
    <location>
        <begin position="222"/>
        <end position="288"/>
    </location>
</feature>
<dbReference type="Pfam" id="PF14302">
    <property type="entry name" value="DUF4377"/>
    <property type="match status" value="1"/>
</dbReference>
<name>A0A1T0CSF0_9GAMM</name>
<dbReference type="STRING" id="573983.B0681_04355"/>
<evidence type="ECO:0000313" key="3">
    <source>
        <dbReference type="EMBL" id="OOS25266.1"/>
    </source>
</evidence>
<dbReference type="Gene3D" id="2.40.128.270">
    <property type="match status" value="1"/>
</dbReference>
<feature type="signal peptide" evidence="1">
    <location>
        <begin position="1"/>
        <end position="28"/>
    </location>
</feature>
<evidence type="ECO:0000256" key="1">
    <source>
        <dbReference type="SAM" id="SignalP"/>
    </source>
</evidence>
<keyword evidence="1" id="KW-0732">Signal</keyword>
<reference evidence="3 4" key="1">
    <citation type="submission" date="2017-02" db="EMBL/GenBank/DDBJ databases">
        <title>Draft genome sequence of Moraxella porci CCUG 54912T type strain.</title>
        <authorList>
            <person name="Salva-Serra F."/>
            <person name="Engstrom-Jakobsson H."/>
            <person name="Thorell K."/>
            <person name="Jaen-Luchoro D."/>
            <person name="Gonzales-Siles L."/>
            <person name="Karlsson R."/>
            <person name="Yazdan S."/>
            <person name="Boulund F."/>
            <person name="Johnning A."/>
            <person name="Engstrand L."/>
            <person name="Kristiansson E."/>
            <person name="Moore E."/>
        </authorList>
    </citation>
    <scope>NUCLEOTIDE SEQUENCE [LARGE SCALE GENOMIC DNA]</scope>
    <source>
        <strain evidence="3 4">CCUG 54912</strain>
    </source>
</reference>
<evidence type="ECO:0000259" key="2">
    <source>
        <dbReference type="Pfam" id="PF14302"/>
    </source>
</evidence>
<proteinExistence type="predicted"/>
<dbReference type="InterPro" id="IPR038670">
    <property type="entry name" value="HslJ-like_sf"/>
</dbReference>
<organism evidence="3 4">
    <name type="scientific">Moraxella porci DSM 25326</name>
    <dbReference type="NCBI Taxonomy" id="573983"/>
    <lineage>
        <taxon>Bacteria</taxon>
        <taxon>Pseudomonadati</taxon>
        <taxon>Pseudomonadota</taxon>
        <taxon>Gammaproteobacteria</taxon>
        <taxon>Moraxellales</taxon>
        <taxon>Moraxellaceae</taxon>
        <taxon>Moraxella</taxon>
    </lineage>
</organism>
<dbReference type="RefSeq" id="WP_078317535.1">
    <property type="nucleotide sequence ID" value="NZ_MUYV01000005.1"/>
</dbReference>
<sequence>MKLPPSLKKSSTTALLMLSSLFAAVSFSACYNVGDMVNGAVHDASVKGEDAIKTPQSFANLPKSSDSHGLDDHQIASIDELKNYNWQLISAEVQGAPIHSYEWTIQHQEGKLEFFNQNLYFNVGCNQNLQNYQFQEGVLTLTGSRTSTMMGCTITDGSSPNLNQVESKLANDLNGAKLLIQVNPQEHSATLKQIKGAEVLTWQGQMKNDVRFGEPVRLFWEIDPQTINCIDEAGRDQQCLKVRHVSYDERGIKLGSGAWRTFYGKIHGYEHRPNRRQIIRLNAYNNPDGDENPYYVYDMAIETHAVDQGGL</sequence>
<comment type="caution">
    <text evidence="3">The sequence shown here is derived from an EMBL/GenBank/DDBJ whole genome shotgun (WGS) entry which is preliminary data.</text>
</comment>